<feature type="region of interest" description="Disordered" evidence="1">
    <location>
        <begin position="163"/>
        <end position="213"/>
    </location>
</feature>
<dbReference type="OrthoDB" id="1259151at2759"/>
<reference evidence="2 3" key="1">
    <citation type="submission" date="2018-08" db="EMBL/GenBank/DDBJ databases">
        <title>Draft genome of the lignicolous fungus Coniochaeta pulveracea.</title>
        <authorList>
            <person name="Borstlap C.J."/>
            <person name="De Witt R.N."/>
            <person name="Botha A."/>
            <person name="Volschenk H."/>
        </authorList>
    </citation>
    <scope>NUCLEOTIDE SEQUENCE [LARGE SCALE GENOMIC DNA]</scope>
    <source>
        <strain evidence="2 3">CAB683</strain>
    </source>
</reference>
<dbReference type="EMBL" id="QVQW01000002">
    <property type="protein sequence ID" value="RKU49340.1"/>
    <property type="molecule type" value="Genomic_DNA"/>
</dbReference>
<proteinExistence type="predicted"/>
<dbReference type="Proteomes" id="UP000275385">
    <property type="component" value="Unassembled WGS sequence"/>
</dbReference>
<dbReference type="PANTHER" id="PTHR31606:SF1">
    <property type="entry name" value="WW DOMAIN BINDING PROTEIN 2, ISOFORM E"/>
    <property type="match status" value="1"/>
</dbReference>
<dbReference type="AlphaFoldDB" id="A0A420YN82"/>
<organism evidence="2 3">
    <name type="scientific">Coniochaeta pulveracea</name>
    <dbReference type="NCBI Taxonomy" id="177199"/>
    <lineage>
        <taxon>Eukaryota</taxon>
        <taxon>Fungi</taxon>
        <taxon>Dikarya</taxon>
        <taxon>Ascomycota</taxon>
        <taxon>Pezizomycotina</taxon>
        <taxon>Sordariomycetes</taxon>
        <taxon>Sordariomycetidae</taxon>
        <taxon>Coniochaetales</taxon>
        <taxon>Coniochaetaceae</taxon>
        <taxon>Coniochaeta</taxon>
    </lineage>
</organism>
<name>A0A420YN82_9PEZI</name>
<evidence type="ECO:0000256" key="1">
    <source>
        <dbReference type="SAM" id="MobiDB-lite"/>
    </source>
</evidence>
<dbReference type="GO" id="GO:0003713">
    <property type="term" value="F:transcription coactivator activity"/>
    <property type="evidence" value="ECO:0007669"/>
    <property type="project" value="InterPro"/>
</dbReference>
<comment type="caution">
    <text evidence="2">The sequence shown here is derived from an EMBL/GenBank/DDBJ whole genome shotgun (WGS) entry which is preliminary data.</text>
</comment>
<dbReference type="InterPro" id="IPR044852">
    <property type="entry name" value="WBP2-like"/>
</dbReference>
<dbReference type="CDD" id="cd13214">
    <property type="entry name" value="PH-GRAM_WBP2"/>
    <property type="match status" value="1"/>
</dbReference>
<feature type="compositionally biased region" description="Polar residues" evidence="1">
    <location>
        <begin position="168"/>
        <end position="178"/>
    </location>
</feature>
<dbReference type="GO" id="GO:0031490">
    <property type="term" value="F:chromatin DNA binding"/>
    <property type="evidence" value="ECO:0007669"/>
    <property type="project" value="TreeGrafter"/>
</dbReference>
<evidence type="ECO:0000313" key="3">
    <source>
        <dbReference type="Proteomes" id="UP000275385"/>
    </source>
</evidence>
<evidence type="ECO:0000313" key="2">
    <source>
        <dbReference type="EMBL" id="RKU49340.1"/>
    </source>
</evidence>
<accession>A0A420YN82</accession>
<dbReference type="SUPFAM" id="SSF50729">
    <property type="entry name" value="PH domain-like"/>
    <property type="match status" value="1"/>
</dbReference>
<dbReference type="STRING" id="177199.A0A420YN82"/>
<protein>
    <submittedName>
        <fullName evidence="2">Uncharacterized protein</fullName>
    </submittedName>
</protein>
<keyword evidence="3" id="KW-1185">Reference proteome</keyword>
<dbReference type="GO" id="GO:0005634">
    <property type="term" value="C:nucleus"/>
    <property type="evidence" value="ECO:0007669"/>
    <property type="project" value="TreeGrafter"/>
</dbReference>
<sequence>MSINWVMLREDGNIVPLQNERILHKSRPRVGLDLTTPRELPNAEHFAIKSSEGTAYITNRRVIYLPDRPTEQFKSFFAPILNFEDTHVHSSWIGPWSWSGLVKPVTGGGIPAGLPRIDVRLTFKEGGHADWQSKFELLKERLAHARELERETGQTLIVTDEELPPYEPSSSANPSQGQPAVVPEQTIPAVADNTTTTSEAPQAAPNEPPPAYDEVQSQAIGMRYEEQLRAEAERQ</sequence>
<dbReference type="PANTHER" id="PTHR31606">
    <property type="entry name" value="WW DOMAIN BINDING PROTEIN 2, ISOFORM E"/>
    <property type="match status" value="1"/>
</dbReference>
<gene>
    <name evidence="2" type="ORF">DL546_009875</name>
</gene>